<dbReference type="AlphaFoldDB" id="A0A8H8DH68"/>
<accession>A0A8H8DH68</accession>
<evidence type="ECO:0000313" key="1">
    <source>
        <dbReference type="EMBL" id="KAG5457807.1"/>
    </source>
</evidence>
<evidence type="ECO:0000313" key="2">
    <source>
        <dbReference type="Proteomes" id="UP000673691"/>
    </source>
</evidence>
<keyword evidence="2" id="KW-1185">Reference proteome</keyword>
<name>A0A8H8DH68_9FUNG</name>
<dbReference type="Proteomes" id="UP000673691">
    <property type="component" value="Unassembled WGS sequence"/>
</dbReference>
<feature type="non-terminal residue" evidence="1">
    <location>
        <position position="80"/>
    </location>
</feature>
<sequence>MSLVRFPRPLAAKEHLLVWLRQRRRQRGHREDLSEAPRPDRSMLCLLVVQVRRGKVEAVHSAGSRLERAPDPLQLHARIV</sequence>
<comment type="caution">
    <text evidence="1">The sequence shown here is derived from an EMBL/GenBank/DDBJ whole genome shotgun (WGS) entry which is preliminary data.</text>
</comment>
<gene>
    <name evidence="1" type="ORF">BJ554DRAFT_2088</name>
</gene>
<organism evidence="1 2">
    <name type="scientific">Olpidium bornovanus</name>
    <dbReference type="NCBI Taxonomy" id="278681"/>
    <lineage>
        <taxon>Eukaryota</taxon>
        <taxon>Fungi</taxon>
        <taxon>Fungi incertae sedis</taxon>
        <taxon>Olpidiomycota</taxon>
        <taxon>Olpidiomycotina</taxon>
        <taxon>Olpidiomycetes</taxon>
        <taxon>Olpidiales</taxon>
        <taxon>Olpidiaceae</taxon>
        <taxon>Olpidium</taxon>
    </lineage>
</organism>
<reference evidence="1 2" key="1">
    <citation type="journal article" name="Sci. Rep.">
        <title>Genome-scale phylogenetic analyses confirm Olpidium as the closest living zoosporic fungus to the non-flagellated, terrestrial fungi.</title>
        <authorList>
            <person name="Chang Y."/>
            <person name="Rochon D."/>
            <person name="Sekimoto S."/>
            <person name="Wang Y."/>
            <person name="Chovatia M."/>
            <person name="Sandor L."/>
            <person name="Salamov A."/>
            <person name="Grigoriev I.V."/>
            <person name="Stajich J.E."/>
            <person name="Spatafora J.W."/>
        </authorList>
    </citation>
    <scope>NUCLEOTIDE SEQUENCE [LARGE SCALE GENOMIC DNA]</scope>
    <source>
        <strain evidence="1">S191</strain>
    </source>
</reference>
<proteinExistence type="predicted"/>
<protein>
    <submittedName>
        <fullName evidence="1">Uncharacterized protein</fullName>
    </submittedName>
</protein>
<dbReference type="EMBL" id="JAEFCI010009444">
    <property type="protein sequence ID" value="KAG5457807.1"/>
    <property type="molecule type" value="Genomic_DNA"/>
</dbReference>